<keyword evidence="2" id="KW-0808">Transferase</keyword>
<evidence type="ECO:0000313" key="2">
    <source>
        <dbReference type="EMBL" id="BAN06322.1"/>
    </source>
</evidence>
<name>M5ADA5_LEVBR</name>
<dbReference type="AlphaFoldDB" id="M5ADA5"/>
<sequence length="179" mass="19475">MHNWRWLMSEEVSIRLPEATEAQALLTLMDQLQQESHTFSLVDADEPLSAAQEADQLVQIQQSTRHLLLVASVGPQLIGVCSVAPTPQGNVGELGVAVAKAYWHVGIGTALVDEALYWLETASDLQAIGLEVQTRNVPAVKLYQKLGFERTANPATTVIDASGQSVTAIEMVYQRHSAN</sequence>
<dbReference type="PATRIC" id="fig|1001583.3.peg.676"/>
<dbReference type="CDD" id="cd04301">
    <property type="entry name" value="NAT_SF"/>
    <property type="match status" value="1"/>
</dbReference>
<accession>M5ADA5</accession>
<dbReference type="SUPFAM" id="SSF55729">
    <property type="entry name" value="Acyl-CoA N-acyltransferases (Nat)"/>
    <property type="match status" value="1"/>
</dbReference>
<gene>
    <name evidence="2" type="ORF">LVISKB_0687</name>
</gene>
<dbReference type="Pfam" id="PF00583">
    <property type="entry name" value="Acetyltransf_1"/>
    <property type="match status" value="1"/>
</dbReference>
<evidence type="ECO:0000313" key="3">
    <source>
        <dbReference type="Proteomes" id="UP000012042"/>
    </source>
</evidence>
<dbReference type="HOGENOM" id="CLU_013985_19_1_9"/>
<dbReference type="Gene3D" id="3.40.630.30">
    <property type="match status" value="1"/>
</dbReference>
<evidence type="ECO:0000259" key="1">
    <source>
        <dbReference type="PROSITE" id="PS51186"/>
    </source>
</evidence>
<dbReference type="EMBL" id="AP012167">
    <property type="protein sequence ID" value="BAN06322.1"/>
    <property type="molecule type" value="Genomic_DNA"/>
</dbReference>
<dbReference type="InterPro" id="IPR000182">
    <property type="entry name" value="GNAT_dom"/>
</dbReference>
<proteinExistence type="predicted"/>
<dbReference type="GO" id="GO:0016747">
    <property type="term" value="F:acyltransferase activity, transferring groups other than amino-acyl groups"/>
    <property type="evidence" value="ECO:0007669"/>
    <property type="project" value="InterPro"/>
</dbReference>
<reference evidence="2 3" key="1">
    <citation type="journal article" date="2013" name="PLoS ONE">
        <title>Genomic Analysis by Deep Sequencing of the Probiotic Lactobacillus brevis KB290 Harboring Nine Plasmids Reveals Genomic Stability.</title>
        <authorList>
            <person name="Fukao M."/>
            <person name="Oshima K."/>
            <person name="Morita H."/>
            <person name="Toh H."/>
            <person name="Suda W."/>
            <person name="Kim S.W."/>
            <person name="Suzuki S."/>
            <person name="Yakabe T."/>
            <person name="Hattori M."/>
            <person name="Yajima N."/>
        </authorList>
    </citation>
    <scope>NUCLEOTIDE SEQUENCE [LARGE SCALE GENOMIC DNA]</scope>
    <source>
        <strain evidence="2 3">KB290</strain>
    </source>
</reference>
<dbReference type="Proteomes" id="UP000012042">
    <property type="component" value="Chromosome"/>
</dbReference>
<organism evidence="2 3">
    <name type="scientific">Levilactobacillus brevis KB290</name>
    <dbReference type="NCBI Taxonomy" id="1001583"/>
    <lineage>
        <taxon>Bacteria</taxon>
        <taxon>Bacillati</taxon>
        <taxon>Bacillota</taxon>
        <taxon>Bacilli</taxon>
        <taxon>Lactobacillales</taxon>
        <taxon>Lactobacillaceae</taxon>
        <taxon>Levilactobacillus</taxon>
    </lineage>
</organism>
<feature type="domain" description="N-acetyltransferase" evidence="1">
    <location>
        <begin position="12"/>
        <end position="176"/>
    </location>
</feature>
<dbReference type="KEGG" id="lbk:LVISKB_0687"/>
<dbReference type="InterPro" id="IPR016181">
    <property type="entry name" value="Acyl_CoA_acyltransferase"/>
</dbReference>
<dbReference type="PROSITE" id="PS51186">
    <property type="entry name" value="GNAT"/>
    <property type="match status" value="1"/>
</dbReference>
<protein>
    <submittedName>
        <fullName evidence="2">Acetyltransferase</fullName>
    </submittedName>
</protein>
<dbReference type="PANTHER" id="PTHR43072">
    <property type="entry name" value="N-ACETYLTRANSFERASE"/>
    <property type="match status" value="1"/>
</dbReference>